<dbReference type="Proteomes" id="UP000070344">
    <property type="component" value="Unassembled WGS sequence"/>
</dbReference>
<dbReference type="Pfam" id="PF01609">
    <property type="entry name" value="DDE_Tnp_1"/>
    <property type="match status" value="1"/>
</dbReference>
<dbReference type="GO" id="GO:0006313">
    <property type="term" value="P:DNA transposition"/>
    <property type="evidence" value="ECO:0007669"/>
    <property type="project" value="InterPro"/>
</dbReference>
<dbReference type="GO" id="GO:0004803">
    <property type="term" value="F:transposase activity"/>
    <property type="evidence" value="ECO:0007669"/>
    <property type="project" value="InterPro"/>
</dbReference>
<evidence type="ECO:0000313" key="3">
    <source>
        <dbReference type="EMBL" id="KXB01360.1"/>
    </source>
</evidence>
<protein>
    <recommendedName>
        <fullName evidence="2">Transposase IS4-like domain-containing protein</fullName>
    </recommendedName>
</protein>
<name>A0A133V4J2_9EURY</name>
<sequence>MTKRQIQKRLEGFIDKLKNDEIDYELPEDESSGVNWSSYDKAQVNELRDMLLFVRNSVDEAVERLGFDNDSEGRGRPSYPPEDLAKGVLLQQYFEVSNRVAAGFVDLFKEKLGIEDAYSYKTLERAYDDPHVAMILREVFKMSQEPVEDEEDTFSPDGTGIPNSIKGNWEKEKDSDGRGAKEFTQMIAMIGTTHQLLSSVRFPDNPRAHESPYFEPLLEETAERYTQISLVSADSGFLSRDNCDLVEEYGGKPRIYPKEGITLRREGSWAWTDMLLDFIQNPQEWLREYHTRSNVESGFSTFKRHFLSPLRKFIQRRRKTEAFARACDYNLKRASYVRRQEGLTASWMAA</sequence>
<organism evidence="3 4">
    <name type="scientific">candidate division MSBL1 archaeon SCGC-AAA259O05</name>
    <dbReference type="NCBI Taxonomy" id="1698271"/>
    <lineage>
        <taxon>Archaea</taxon>
        <taxon>Methanobacteriati</taxon>
        <taxon>Methanobacteriota</taxon>
        <taxon>candidate division MSBL1</taxon>
    </lineage>
</organism>
<dbReference type="GO" id="GO:0003677">
    <property type="term" value="F:DNA binding"/>
    <property type="evidence" value="ECO:0007669"/>
    <property type="project" value="InterPro"/>
</dbReference>
<feature type="compositionally biased region" description="Basic and acidic residues" evidence="1">
    <location>
        <begin position="168"/>
        <end position="177"/>
    </location>
</feature>
<dbReference type="InterPro" id="IPR002559">
    <property type="entry name" value="Transposase_11"/>
</dbReference>
<evidence type="ECO:0000256" key="1">
    <source>
        <dbReference type="SAM" id="MobiDB-lite"/>
    </source>
</evidence>
<feature type="region of interest" description="Disordered" evidence="1">
    <location>
        <begin position="146"/>
        <end position="177"/>
    </location>
</feature>
<feature type="domain" description="Transposase IS4-like" evidence="2">
    <location>
        <begin position="157"/>
        <end position="331"/>
    </location>
</feature>
<dbReference type="EMBL" id="LHXV01000015">
    <property type="protein sequence ID" value="KXB01360.1"/>
    <property type="molecule type" value="Genomic_DNA"/>
</dbReference>
<dbReference type="AlphaFoldDB" id="A0A133V4J2"/>
<evidence type="ECO:0000259" key="2">
    <source>
        <dbReference type="Pfam" id="PF01609"/>
    </source>
</evidence>
<gene>
    <name evidence="3" type="ORF">AKJ41_01750</name>
</gene>
<keyword evidence="4" id="KW-1185">Reference proteome</keyword>
<accession>A0A133V4J2</accession>
<comment type="caution">
    <text evidence="3">The sequence shown here is derived from an EMBL/GenBank/DDBJ whole genome shotgun (WGS) entry which is preliminary data.</text>
</comment>
<reference evidence="3 4" key="1">
    <citation type="journal article" date="2016" name="Sci. Rep.">
        <title>Metabolic traits of an uncultured archaeal lineage -MSBL1- from brine pools of the Red Sea.</title>
        <authorList>
            <person name="Mwirichia R."/>
            <person name="Alam I."/>
            <person name="Rashid M."/>
            <person name="Vinu M."/>
            <person name="Ba-Alawi W."/>
            <person name="Anthony Kamau A."/>
            <person name="Kamanda Ngugi D."/>
            <person name="Goker M."/>
            <person name="Klenk H.P."/>
            <person name="Bajic V."/>
            <person name="Stingl U."/>
        </authorList>
    </citation>
    <scope>NUCLEOTIDE SEQUENCE [LARGE SCALE GENOMIC DNA]</scope>
    <source>
        <strain evidence="3">SCGC-AAA259O05</strain>
    </source>
</reference>
<evidence type="ECO:0000313" key="4">
    <source>
        <dbReference type="Proteomes" id="UP000070344"/>
    </source>
</evidence>
<proteinExistence type="predicted"/>